<keyword evidence="2" id="KW-1185">Reference proteome</keyword>
<dbReference type="EMBL" id="CP019480">
    <property type="protein sequence ID" value="UQC89934.1"/>
    <property type="molecule type" value="Genomic_DNA"/>
</dbReference>
<dbReference type="RefSeq" id="XP_049151535.1">
    <property type="nucleotide sequence ID" value="XM_049294389.1"/>
</dbReference>
<reference evidence="1" key="1">
    <citation type="journal article" date="2021" name="Mol. Plant Microbe Interact.">
        <title>Complete Genome Sequence of the Plant-Pathogenic Fungus Colletotrichum lupini.</title>
        <authorList>
            <person name="Baroncelli R."/>
            <person name="Pensec F."/>
            <person name="Da Lio D."/>
            <person name="Boufleur T."/>
            <person name="Vicente I."/>
            <person name="Sarrocco S."/>
            <person name="Picot A."/>
            <person name="Baraldi E."/>
            <person name="Sukno S."/>
            <person name="Thon M."/>
            <person name="Le Floch G."/>
        </authorList>
    </citation>
    <scope>NUCLEOTIDE SEQUENCE</scope>
    <source>
        <strain evidence="1">IMI 504893</strain>
    </source>
</reference>
<name>A0A9Q8WNK0_9PEZI</name>
<dbReference type="GeneID" id="73349399"/>
<protein>
    <submittedName>
        <fullName evidence="1">Uncharacterized protein</fullName>
    </submittedName>
</protein>
<gene>
    <name evidence="1" type="ORF">CLUP02_15465</name>
</gene>
<dbReference type="KEGG" id="clup:CLUP02_15465"/>
<organism evidence="1 2">
    <name type="scientific">Colletotrichum lupini</name>
    <dbReference type="NCBI Taxonomy" id="145971"/>
    <lineage>
        <taxon>Eukaryota</taxon>
        <taxon>Fungi</taxon>
        <taxon>Dikarya</taxon>
        <taxon>Ascomycota</taxon>
        <taxon>Pezizomycotina</taxon>
        <taxon>Sordariomycetes</taxon>
        <taxon>Hypocreomycetidae</taxon>
        <taxon>Glomerellales</taxon>
        <taxon>Glomerellaceae</taxon>
        <taxon>Colletotrichum</taxon>
        <taxon>Colletotrichum acutatum species complex</taxon>
    </lineage>
</organism>
<accession>A0A9Q8WNK0</accession>
<evidence type="ECO:0000313" key="1">
    <source>
        <dbReference type="EMBL" id="UQC89934.1"/>
    </source>
</evidence>
<evidence type="ECO:0000313" key="2">
    <source>
        <dbReference type="Proteomes" id="UP000830671"/>
    </source>
</evidence>
<dbReference type="AlphaFoldDB" id="A0A9Q8WNK0"/>
<sequence>MSCSWLCKVGPSRPEETSISTFSRESRNGALELWTPRSRHLVLSLGSTGGWTFSEIHSCGQQVGGTRGRGQSLAPVPGNATLIIGEPSWAMNRDDNSSATAIRIKASEYQ</sequence>
<dbReference type="Proteomes" id="UP000830671">
    <property type="component" value="Chromosome 8"/>
</dbReference>
<proteinExistence type="predicted"/>